<dbReference type="InterPro" id="IPR035903">
    <property type="entry name" value="HesB-like_dom_sf"/>
</dbReference>
<dbReference type="FunFam" id="2.60.300.12:FF:000006">
    <property type="entry name" value="Iron-sulfur cluster assembly 2 mitochondrial"/>
    <property type="match status" value="1"/>
</dbReference>
<dbReference type="RefSeq" id="WP_133614423.1">
    <property type="nucleotide sequence ID" value="NZ_SNYW01000011.1"/>
</dbReference>
<dbReference type="PROSITE" id="PS01152">
    <property type="entry name" value="HESB"/>
    <property type="match status" value="1"/>
</dbReference>
<evidence type="ECO:0000256" key="2">
    <source>
        <dbReference type="ARBA" id="ARBA00023004"/>
    </source>
</evidence>
<dbReference type="GO" id="GO:0005506">
    <property type="term" value="F:iron ion binding"/>
    <property type="evidence" value="ECO:0007669"/>
    <property type="project" value="TreeGrafter"/>
</dbReference>
<protein>
    <submittedName>
        <fullName evidence="4">Iron-sulfur cluster insertion protein</fullName>
    </submittedName>
</protein>
<reference evidence="4 5" key="1">
    <citation type="submission" date="2019-03" db="EMBL/GenBank/DDBJ databases">
        <title>Genomic Encyclopedia of Type Strains, Phase III (KMG-III): the genomes of soil and plant-associated and newly described type strains.</title>
        <authorList>
            <person name="Whitman W."/>
        </authorList>
    </citation>
    <scope>NUCLEOTIDE SEQUENCE [LARGE SCALE GENOMIC DNA]</scope>
    <source>
        <strain evidence="4 5">CGMCC 1.7660</strain>
    </source>
</reference>
<dbReference type="OrthoDB" id="9801228at2"/>
<evidence type="ECO:0000313" key="5">
    <source>
        <dbReference type="Proteomes" id="UP000295783"/>
    </source>
</evidence>
<dbReference type="Gene3D" id="2.60.300.12">
    <property type="entry name" value="HesB-like domain"/>
    <property type="match status" value="1"/>
</dbReference>
<dbReference type="GO" id="GO:0016226">
    <property type="term" value="P:iron-sulfur cluster assembly"/>
    <property type="evidence" value="ECO:0007669"/>
    <property type="project" value="InterPro"/>
</dbReference>
<dbReference type="InterPro" id="IPR016092">
    <property type="entry name" value="ATAP"/>
</dbReference>
<dbReference type="Proteomes" id="UP000295783">
    <property type="component" value="Unassembled WGS sequence"/>
</dbReference>
<keyword evidence="5" id="KW-1185">Reference proteome</keyword>
<evidence type="ECO:0000256" key="1">
    <source>
        <dbReference type="ARBA" id="ARBA00022723"/>
    </source>
</evidence>
<evidence type="ECO:0000259" key="3">
    <source>
        <dbReference type="Pfam" id="PF01521"/>
    </source>
</evidence>
<dbReference type="GO" id="GO:0051537">
    <property type="term" value="F:2 iron, 2 sulfur cluster binding"/>
    <property type="evidence" value="ECO:0007669"/>
    <property type="project" value="UniProtKB-ARBA"/>
</dbReference>
<dbReference type="InterPro" id="IPR017870">
    <property type="entry name" value="FeS_cluster_insertion_CS"/>
</dbReference>
<sequence>MTDMTPHPEVSLSASAARRIAALIEMEGDRDLMLRLSVSGGGCSGFQYGFSFDKSVQQDDRVFERDGVKLVVDDTSLELLAGSEVDFVEDLVGASFQVKNPNAQSSCGCGSSFSL</sequence>
<dbReference type="PANTHER" id="PTHR43011:SF1">
    <property type="entry name" value="IRON-SULFUR CLUSTER ASSEMBLY 2 HOMOLOG, MITOCHONDRIAL"/>
    <property type="match status" value="1"/>
</dbReference>
<dbReference type="GO" id="GO:0051539">
    <property type="term" value="F:4 iron, 4 sulfur cluster binding"/>
    <property type="evidence" value="ECO:0007669"/>
    <property type="project" value="TreeGrafter"/>
</dbReference>
<name>A0A4R6WJH2_9PROT</name>
<dbReference type="NCBIfam" id="NF010147">
    <property type="entry name" value="PRK13623.1"/>
    <property type="match status" value="1"/>
</dbReference>
<dbReference type="SUPFAM" id="SSF89360">
    <property type="entry name" value="HesB-like domain"/>
    <property type="match status" value="1"/>
</dbReference>
<dbReference type="PANTHER" id="PTHR43011">
    <property type="entry name" value="IRON-SULFUR CLUSTER ASSEMBLY 2 HOMOLOG, MITOCHONDRIAL"/>
    <property type="match status" value="1"/>
</dbReference>
<evidence type="ECO:0000313" key="4">
    <source>
        <dbReference type="EMBL" id="TDQ80426.1"/>
    </source>
</evidence>
<keyword evidence="2" id="KW-0408">Iron</keyword>
<comment type="caution">
    <text evidence="4">The sequence shown here is derived from an EMBL/GenBank/DDBJ whole genome shotgun (WGS) entry which is preliminary data.</text>
</comment>
<dbReference type="Pfam" id="PF01521">
    <property type="entry name" value="Fe-S_biosyn"/>
    <property type="match status" value="1"/>
</dbReference>
<dbReference type="AlphaFoldDB" id="A0A4R6WJH2"/>
<dbReference type="EMBL" id="SNYW01000011">
    <property type="protein sequence ID" value="TDQ80426.1"/>
    <property type="molecule type" value="Genomic_DNA"/>
</dbReference>
<organism evidence="4 5">
    <name type="scientific">Dongia mobilis</name>
    <dbReference type="NCBI Taxonomy" id="578943"/>
    <lineage>
        <taxon>Bacteria</taxon>
        <taxon>Pseudomonadati</taxon>
        <taxon>Pseudomonadota</taxon>
        <taxon>Alphaproteobacteria</taxon>
        <taxon>Rhodospirillales</taxon>
        <taxon>Dongiaceae</taxon>
        <taxon>Dongia</taxon>
    </lineage>
</organism>
<feature type="domain" description="Core" evidence="3">
    <location>
        <begin position="9"/>
        <end position="110"/>
    </location>
</feature>
<accession>A0A4R6WJH2</accession>
<dbReference type="NCBIfam" id="TIGR00049">
    <property type="entry name" value="iron-sulfur cluster assembly accessory protein"/>
    <property type="match status" value="1"/>
</dbReference>
<dbReference type="InterPro" id="IPR000361">
    <property type="entry name" value="ATAP_core_dom"/>
</dbReference>
<dbReference type="GO" id="GO:1990229">
    <property type="term" value="C:iron-sulfur cluster assembly complex"/>
    <property type="evidence" value="ECO:0007669"/>
    <property type="project" value="UniProtKB-ARBA"/>
</dbReference>
<proteinExistence type="predicted"/>
<keyword evidence="1" id="KW-0479">Metal-binding</keyword>
<gene>
    <name evidence="4" type="ORF">A8950_2955</name>
</gene>